<reference evidence="8 9" key="1">
    <citation type="journal article" date="2024" name="Nat. Commun.">
        <title>Phylogenomics reveals the evolutionary origins of lichenization in chlorophyte algae.</title>
        <authorList>
            <person name="Puginier C."/>
            <person name="Libourel C."/>
            <person name="Otte J."/>
            <person name="Skaloud P."/>
            <person name="Haon M."/>
            <person name="Grisel S."/>
            <person name="Petersen M."/>
            <person name="Berrin J.G."/>
            <person name="Delaux P.M."/>
            <person name="Dal Grande F."/>
            <person name="Keller J."/>
        </authorList>
    </citation>
    <scope>NUCLEOTIDE SEQUENCE [LARGE SCALE GENOMIC DNA]</scope>
    <source>
        <strain evidence="8 9">SAG 2145</strain>
    </source>
</reference>
<dbReference type="Pfam" id="PF13249">
    <property type="entry name" value="SQHop_cyclase_N"/>
    <property type="match status" value="1"/>
</dbReference>
<dbReference type="Gene3D" id="1.50.10.20">
    <property type="match status" value="2"/>
</dbReference>
<dbReference type="CDD" id="cd02892">
    <property type="entry name" value="SQCY_1"/>
    <property type="match status" value="1"/>
</dbReference>
<dbReference type="NCBIfam" id="TIGR01787">
    <property type="entry name" value="squalene_cyclas"/>
    <property type="match status" value="1"/>
</dbReference>
<dbReference type="InterPro" id="IPR002365">
    <property type="entry name" value="Terpene_synthase_CS"/>
</dbReference>
<evidence type="ECO:0000256" key="2">
    <source>
        <dbReference type="ARBA" id="ARBA00022737"/>
    </source>
</evidence>
<dbReference type="Proteomes" id="UP001438707">
    <property type="component" value="Unassembled WGS sequence"/>
</dbReference>
<evidence type="ECO:0000259" key="7">
    <source>
        <dbReference type="Pfam" id="PF13249"/>
    </source>
</evidence>
<dbReference type="SFLD" id="SFLDG01016">
    <property type="entry name" value="Prenyltransferase_Like_2"/>
    <property type="match status" value="1"/>
</dbReference>
<feature type="domain" description="Squalene cyclase C-terminal" evidence="6">
    <location>
        <begin position="405"/>
        <end position="743"/>
    </location>
</feature>
<protein>
    <recommendedName>
        <fullName evidence="4">Terpene cyclase/mutase family member</fullName>
        <ecNumber evidence="4">5.4.99.-</ecNumber>
    </recommendedName>
</protein>
<keyword evidence="3 4" id="KW-0413">Isomerase</keyword>
<dbReference type="EMBL" id="JALJOS010000034">
    <property type="protein sequence ID" value="KAK9822041.1"/>
    <property type="molecule type" value="Genomic_DNA"/>
</dbReference>
<evidence type="ECO:0000259" key="6">
    <source>
        <dbReference type="Pfam" id="PF13243"/>
    </source>
</evidence>
<keyword evidence="2" id="KW-0677">Repeat</keyword>
<evidence type="ECO:0000313" key="8">
    <source>
        <dbReference type="EMBL" id="KAK9822041.1"/>
    </source>
</evidence>
<evidence type="ECO:0000256" key="1">
    <source>
        <dbReference type="ARBA" id="ARBA00009755"/>
    </source>
</evidence>
<comment type="similarity">
    <text evidence="1 4">Belongs to the terpene cyclase/mutase family.</text>
</comment>
<dbReference type="PANTHER" id="PTHR11764">
    <property type="entry name" value="TERPENE CYCLASE/MUTASE FAMILY MEMBER"/>
    <property type="match status" value="1"/>
</dbReference>
<dbReference type="InterPro" id="IPR032697">
    <property type="entry name" value="SQ_cyclase_N"/>
</dbReference>
<feature type="domain" description="Squalene cyclase N-terminal" evidence="7">
    <location>
        <begin position="94"/>
        <end position="388"/>
    </location>
</feature>
<comment type="caution">
    <text evidence="8">The sequence shown here is derived from an EMBL/GenBank/DDBJ whole genome shotgun (WGS) entry which is preliminary data.</text>
</comment>
<keyword evidence="9" id="KW-1185">Reference proteome</keyword>
<dbReference type="Pfam" id="PF13243">
    <property type="entry name" value="SQHop_cyclase_C"/>
    <property type="match status" value="1"/>
</dbReference>
<dbReference type="FunFam" id="1.50.10.20:FF:000011">
    <property type="entry name" value="Terpene cyclase/mutase family member"/>
    <property type="match status" value="1"/>
</dbReference>
<evidence type="ECO:0000256" key="5">
    <source>
        <dbReference type="SAM" id="MobiDB-lite"/>
    </source>
</evidence>
<dbReference type="PANTHER" id="PTHR11764:SF20">
    <property type="entry name" value="LANOSTEROL SYNTHASE"/>
    <property type="match status" value="1"/>
</dbReference>
<dbReference type="InterPro" id="IPR008930">
    <property type="entry name" value="Terpenoid_cyclase/PrenylTrfase"/>
</dbReference>
<dbReference type="InterPro" id="IPR018333">
    <property type="entry name" value="Squalene_cyclase"/>
</dbReference>
<organism evidence="8 9">
    <name type="scientific">Apatococcus lobatus</name>
    <dbReference type="NCBI Taxonomy" id="904363"/>
    <lineage>
        <taxon>Eukaryota</taxon>
        <taxon>Viridiplantae</taxon>
        <taxon>Chlorophyta</taxon>
        <taxon>core chlorophytes</taxon>
        <taxon>Trebouxiophyceae</taxon>
        <taxon>Chlorellales</taxon>
        <taxon>Chlorellaceae</taxon>
        <taxon>Apatococcus</taxon>
    </lineage>
</organism>
<dbReference type="PROSITE" id="PS01074">
    <property type="entry name" value="TERPENE_SYNTHASES"/>
    <property type="match status" value="1"/>
</dbReference>
<gene>
    <name evidence="8" type="ORF">WJX74_002816</name>
</gene>
<dbReference type="GO" id="GO:0016866">
    <property type="term" value="F:intramolecular transferase activity"/>
    <property type="evidence" value="ECO:0007669"/>
    <property type="project" value="InterPro"/>
</dbReference>
<evidence type="ECO:0000313" key="9">
    <source>
        <dbReference type="Proteomes" id="UP001438707"/>
    </source>
</evidence>
<evidence type="ECO:0000256" key="4">
    <source>
        <dbReference type="RuleBase" id="RU362003"/>
    </source>
</evidence>
<feature type="region of interest" description="Disordered" evidence="5">
    <location>
        <begin position="1"/>
        <end position="20"/>
    </location>
</feature>
<proteinExistence type="inferred from homology"/>
<accession>A0AAW1QKN0</accession>
<evidence type="ECO:0000256" key="3">
    <source>
        <dbReference type="ARBA" id="ARBA00023235"/>
    </source>
</evidence>
<dbReference type="GO" id="GO:0016104">
    <property type="term" value="P:triterpenoid biosynthetic process"/>
    <property type="evidence" value="ECO:0007669"/>
    <property type="project" value="InterPro"/>
</dbReference>
<dbReference type="AlphaFoldDB" id="A0AAW1QKN0"/>
<dbReference type="EC" id="5.4.99.-" evidence="4"/>
<dbReference type="SUPFAM" id="SSF48239">
    <property type="entry name" value="Terpenoid cyclases/Protein prenyltransferases"/>
    <property type="match status" value="2"/>
</dbReference>
<dbReference type="GO" id="GO:0005811">
    <property type="term" value="C:lipid droplet"/>
    <property type="evidence" value="ECO:0007669"/>
    <property type="project" value="InterPro"/>
</dbReference>
<dbReference type="InterPro" id="IPR032696">
    <property type="entry name" value="SQ_cyclase_C"/>
</dbReference>
<name>A0AAW1QKN0_9CHLO</name>
<sequence>MWVYRNAQSDGSPHLHSLNSNQGRQTWQYLSEGSADPLSAEQEQARKAFHQGRHQQKNSSDELLRLQMLHSNNFSPDRPQQLPRSLSAALQSGMAYFSALQQPDGHWAGDYGGPMFLMPGLLITCYITDSLQAVLTSHHQQEMIRYLRNHQNQDGGWGLHIEGGSTMFGTALNYVSLRILGVAANHEGMSEARAWMHSRGGAHWSTSWGKVWLALLGVMEWEGVNPLTPEMWLLPFSKWSGIGWAHPGRFWCHCRMVYLPMSYLYGIRARCRETDLVHDLRHELYPMQYDTIEWKATRNCCAKEDLYYPHPALQNVLWWIMSQAERLLLGSRLRKAALKECMELIHYEDESTRHIDIGPVNKVLNMLACWFENPKSEHFARHIPRLHDYLWLAEDGMKMQGYNGSQLWDTAFAVQAFAATGMSKQFSATLQSAHSYIRNTQVQVEAAPPLDRFYRHPSKGAWPFSTQDHGWPISDCTSEGLKAALDLMTLGTDIAGSPVSPERLSQCVEVILSYQNPCGGWATYENSRTTALMELINPSETFGDIVIDYPCVECTSACMTALSSFKRHFPSSSALLAIAHALDLGKAYVERVQRPDGSWYGSWGVCFTYGAWFGCEALSAMGMKAPASGAQAQACSFLLQHQREDGGWGESYLSCQDKVYTQSESGSQVVNTAWAMLALMAAGQHEQSAQPLHRAAKCLLAAQLASGDWPQQNISGVFNRNCMIAYSNYRNIFPIWALGKYRRLCTAGG</sequence>